<dbReference type="PANTHER" id="PTHR33070">
    <property type="entry name" value="OS06G0725500 PROTEIN"/>
    <property type="match status" value="1"/>
</dbReference>
<evidence type="ECO:0000313" key="2">
    <source>
        <dbReference type="Proteomes" id="UP001279734"/>
    </source>
</evidence>
<sequence>MAASSSSSSSSSKKVNNSCHFRSISLPSKSNPIIERIGEELNKLKAWEESSTSTAQVISIGLIGLSDLYRCIDDVLSLPLTQQALPLHHHERSVDELLETSLSLLDICSAARETVLQLKESVRDLRSAVRRRKDGSSVESSIANYMCSRKRIIRSAKGLILSLKRVGHNLASSTVSDDDHDRLSMVIKALRCVSVITISVYESLLFFLSMPVPRKPKSSKWLLVSKLLQRRETACEEQMTDVGNELRNVDVALRAACWCERAEAEKLQLLYRRLEATEVGLEGIENGSDTMFRQLIKTRASLLNVISF</sequence>
<accession>A0AAD3S9A1</accession>
<keyword evidence="2" id="KW-1185">Reference proteome</keyword>
<dbReference type="EMBL" id="BSYO01000006">
    <property type="protein sequence ID" value="GMH06594.1"/>
    <property type="molecule type" value="Genomic_DNA"/>
</dbReference>
<dbReference type="PANTHER" id="PTHR33070:SF109">
    <property type="entry name" value="DOMAIN PROTEIN, PUTATIVE (DUF241)-RELATED"/>
    <property type="match status" value="1"/>
</dbReference>
<reference evidence="1" key="1">
    <citation type="submission" date="2023-05" db="EMBL/GenBank/DDBJ databases">
        <title>Nepenthes gracilis genome sequencing.</title>
        <authorList>
            <person name="Fukushima K."/>
        </authorList>
    </citation>
    <scope>NUCLEOTIDE SEQUENCE</scope>
    <source>
        <strain evidence="1">SING2019-196</strain>
    </source>
</reference>
<proteinExistence type="predicted"/>
<gene>
    <name evidence="1" type="ORF">Nepgr_008434</name>
</gene>
<dbReference type="InterPro" id="IPR004320">
    <property type="entry name" value="BPS1_pln"/>
</dbReference>
<comment type="caution">
    <text evidence="1">The sequence shown here is derived from an EMBL/GenBank/DDBJ whole genome shotgun (WGS) entry which is preliminary data.</text>
</comment>
<evidence type="ECO:0000313" key="1">
    <source>
        <dbReference type="EMBL" id="GMH06594.1"/>
    </source>
</evidence>
<dbReference type="Proteomes" id="UP001279734">
    <property type="component" value="Unassembled WGS sequence"/>
</dbReference>
<name>A0AAD3S9A1_NEPGR</name>
<dbReference type="GO" id="GO:0048364">
    <property type="term" value="P:root development"/>
    <property type="evidence" value="ECO:0007669"/>
    <property type="project" value="InterPro"/>
</dbReference>
<dbReference type="GO" id="GO:0048367">
    <property type="term" value="P:shoot system development"/>
    <property type="evidence" value="ECO:0007669"/>
    <property type="project" value="InterPro"/>
</dbReference>
<organism evidence="1 2">
    <name type="scientific">Nepenthes gracilis</name>
    <name type="common">Slender pitcher plant</name>
    <dbReference type="NCBI Taxonomy" id="150966"/>
    <lineage>
        <taxon>Eukaryota</taxon>
        <taxon>Viridiplantae</taxon>
        <taxon>Streptophyta</taxon>
        <taxon>Embryophyta</taxon>
        <taxon>Tracheophyta</taxon>
        <taxon>Spermatophyta</taxon>
        <taxon>Magnoliopsida</taxon>
        <taxon>eudicotyledons</taxon>
        <taxon>Gunneridae</taxon>
        <taxon>Pentapetalae</taxon>
        <taxon>Caryophyllales</taxon>
        <taxon>Nepenthaceae</taxon>
        <taxon>Nepenthes</taxon>
    </lineage>
</organism>
<dbReference type="AlphaFoldDB" id="A0AAD3S9A1"/>
<protein>
    <submittedName>
        <fullName evidence="1">Uncharacterized protein</fullName>
    </submittedName>
</protein>
<dbReference type="Pfam" id="PF03087">
    <property type="entry name" value="BPS1"/>
    <property type="match status" value="1"/>
</dbReference>